<name>V6DFL0_9BACT</name>
<protein>
    <submittedName>
        <fullName evidence="7">Gamma-aminobutyrate permease or related permease</fullName>
    </submittedName>
</protein>
<dbReference type="PANTHER" id="PTHR42770">
    <property type="entry name" value="AMINO ACID TRANSPORTER-RELATED"/>
    <property type="match status" value="1"/>
</dbReference>
<dbReference type="RefSeq" id="WP_023791417.1">
    <property type="nucleotide sequence ID" value="NC_023003.1"/>
</dbReference>
<dbReference type="PIRSF" id="PIRSF006060">
    <property type="entry name" value="AA_transporter"/>
    <property type="match status" value="1"/>
</dbReference>
<dbReference type="STRING" id="673862.BABL1_gene_647"/>
<dbReference type="GO" id="GO:0022857">
    <property type="term" value="F:transmembrane transporter activity"/>
    <property type="evidence" value="ECO:0007669"/>
    <property type="project" value="InterPro"/>
</dbReference>
<accession>V6DFL0</accession>
<evidence type="ECO:0000256" key="4">
    <source>
        <dbReference type="ARBA" id="ARBA00022989"/>
    </source>
</evidence>
<dbReference type="GO" id="GO:0005886">
    <property type="term" value="C:plasma membrane"/>
    <property type="evidence" value="ECO:0007669"/>
    <property type="project" value="UniProtKB-SubCell"/>
</dbReference>
<feature type="transmembrane region" description="Helical" evidence="6">
    <location>
        <begin position="283"/>
        <end position="306"/>
    </location>
</feature>
<proteinExistence type="predicted"/>
<evidence type="ECO:0000313" key="7">
    <source>
        <dbReference type="EMBL" id="CDK30382.1"/>
    </source>
</evidence>
<comment type="subcellular location">
    <subcellularLocation>
        <location evidence="1">Cell membrane</location>
        <topology evidence="1">Multi-pass membrane protein</topology>
    </subcellularLocation>
</comment>
<dbReference type="InterPro" id="IPR002293">
    <property type="entry name" value="AA/rel_permease1"/>
</dbReference>
<reference evidence="7 8" key="1">
    <citation type="journal article" date="2015" name="Biol. Direct">
        <title>Babela massiliensis, a representative of a widespread bacterial phylum with unusual adaptations to parasitism in amoebae.</title>
        <authorList>
            <person name="Pagnier I."/>
            <person name="Yutin N."/>
            <person name="Croce O."/>
            <person name="Makarova K.S."/>
            <person name="Wolf Y.I."/>
            <person name="Benamar S."/>
            <person name="Raoult D."/>
            <person name="Koonin E.V."/>
            <person name="La Scola B."/>
        </authorList>
    </citation>
    <scope>NUCLEOTIDE SEQUENCE [LARGE SCALE GENOMIC DNA]</scope>
    <source>
        <strain evidence="8">BABL1</strain>
    </source>
</reference>
<gene>
    <name evidence="7" type="primary">gabP</name>
    <name evidence="7" type="ORF">BABL1_gene_647</name>
</gene>
<feature type="transmembrane region" description="Helical" evidence="6">
    <location>
        <begin position="386"/>
        <end position="406"/>
    </location>
</feature>
<evidence type="ECO:0000256" key="6">
    <source>
        <dbReference type="SAM" id="Phobius"/>
    </source>
</evidence>
<feature type="transmembrane region" description="Helical" evidence="6">
    <location>
        <begin position="20"/>
        <end position="40"/>
    </location>
</feature>
<organism evidence="7 8">
    <name type="scientific">Candidatus Babela massiliensis</name>
    <dbReference type="NCBI Taxonomy" id="673862"/>
    <lineage>
        <taxon>Bacteria</taxon>
        <taxon>Candidatus Babelota</taxon>
        <taxon>Candidatus Babeliae</taxon>
        <taxon>Candidatus Babeliales</taxon>
        <taxon>Candidatus Babeliaceae</taxon>
        <taxon>Candidatus Babela</taxon>
    </lineage>
</organism>
<dbReference type="Pfam" id="PF13520">
    <property type="entry name" value="AA_permease_2"/>
    <property type="match status" value="1"/>
</dbReference>
<evidence type="ECO:0000256" key="2">
    <source>
        <dbReference type="ARBA" id="ARBA00022475"/>
    </source>
</evidence>
<keyword evidence="3 6" id="KW-0812">Transmembrane</keyword>
<keyword evidence="8" id="KW-1185">Reference proteome</keyword>
<feature type="transmembrane region" description="Helical" evidence="6">
    <location>
        <begin position="124"/>
        <end position="145"/>
    </location>
</feature>
<dbReference type="HOGENOM" id="CLU_670280_0_0_7"/>
<dbReference type="Gene3D" id="1.20.1740.10">
    <property type="entry name" value="Amino acid/polyamine transporter I"/>
    <property type="match status" value="1"/>
</dbReference>
<sequence length="410" mass="44704">MEKRDVKNINESSNAGKIGLISATIICMNAMIGVGIFTTPAKLAVTVGPAGILTYLFSIVAVLFMALSLARLAKVFPQEGSFYNYAKQWGGHYMGLLAAASYVLGIIIALGLLTRIASQYFHQFIPAISVETFGLIIVGVIALLNIAGMRIMQTGQIILLSCTLFALFSIIALCFSNADYNNLIPFMPHGWTSILESVSAAVFSFLGFESATSLYSIVKNPEKNVSKAIVFSLLIVGLIYLAFIGSIILAIPQNTFTSSDMTISQAMIKAFGKSNLILNLTKLISVAILTAICGVLQSVMYSSASLTFSLFKNLDNKFANFIVKSRYGFGIIILTISLLTIFNFFNLKSMGLFFNLTSIFIMFAFIMAILALYFKDNSKKLKDKIIVYLGLITSTLIFVNAIIGFLKEII</sequence>
<evidence type="ECO:0000256" key="1">
    <source>
        <dbReference type="ARBA" id="ARBA00004651"/>
    </source>
</evidence>
<dbReference type="PANTHER" id="PTHR42770:SF7">
    <property type="entry name" value="MEMBRANE PROTEIN"/>
    <property type="match status" value="1"/>
</dbReference>
<dbReference type="InterPro" id="IPR050367">
    <property type="entry name" value="APC_superfamily"/>
</dbReference>
<dbReference type="OrthoDB" id="9762947at2"/>
<feature type="transmembrane region" description="Helical" evidence="6">
    <location>
        <begin position="230"/>
        <end position="251"/>
    </location>
</feature>
<keyword evidence="5 6" id="KW-0472">Membrane</keyword>
<feature type="transmembrane region" description="Helical" evidence="6">
    <location>
        <begin position="327"/>
        <end position="346"/>
    </location>
</feature>
<feature type="transmembrane region" description="Helical" evidence="6">
    <location>
        <begin position="157"/>
        <end position="178"/>
    </location>
</feature>
<evidence type="ECO:0000256" key="3">
    <source>
        <dbReference type="ARBA" id="ARBA00022692"/>
    </source>
</evidence>
<dbReference type="KEGG" id="dpb:BABL1_gene_647"/>
<dbReference type="AlphaFoldDB" id="V6DFL0"/>
<keyword evidence="2" id="KW-1003">Cell membrane</keyword>
<feature type="transmembrane region" description="Helical" evidence="6">
    <location>
        <begin position="52"/>
        <end position="72"/>
    </location>
</feature>
<feature type="transmembrane region" description="Helical" evidence="6">
    <location>
        <begin position="352"/>
        <end position="374"/>
    </location>
</feature>
<keyword evidence="4 6" id="KW-1133">Transmembrane helix</keyword>
<evidence type="ECO:0000313" key="8">
    <source>
        <dbReference type="Proteomes" id="UP000018769"/>
    </source>
</evidence>
<feature type="transmembrane region" description="Helical" evidence="6">
    <location>
        <begin position="93"/>
        <end position="118"/>
    </location>
</feature>
<dbReference type="eggNOG" id="COG0531">
    <property type="taxonomic scope" value="Bacteria"/>
</dbReference>
<evidence type="ECO:0000256" key="5">
    <source>
        <dbReference type="ARBA" id="ARBA00023136"/>
    </source>
</evidence>
<dbReference type="EMBL" id="HG793133">
    <property type="protein sequence ID" value="CDK30382.1"/>
    <property type="molecule type" value="Genomic_DNA"/>
</dbReference>
<dbReference type="Proteomes" id="UP000018769">
    <property type="component" value="Chromosome I"/>
</dbReference>